<dbReference type="Proteomes" id="UP000314294">
    <property type="component" value="Unassembled WGS sequence"/>
</dbReference>
<proteinExistence type="predicted"/>
<dbReference type="AlphaFoldDB" id="A0A4Z2FX21"/>
<name>A0A4Z2FX21_9TELE</name>
<evidence type="ECO:0000313" key="2">
    <source>
        <dbReference type="Proteomes" id="UP000314294"/>
    </source>
</evidence>
<protein>
    <submittedName>
        <fullName evidence="1">Uncharacterized protein</fullName>
    </submittedName>
</protein>
<keyword evidence="2" id="KW-1185">Reference proteome</keyword>
<comment type="caution">
    <text evidence="1">The sequence shown here is derived from an EMBL/GenBank/DDBJ whole genome shotgun (WGS) entry which is preliminary data.</text>
</comment>
<dbReference type="EMBL" id="SRLO01000822">
    <property type="protein sequence ID" value="TNN45826.1"/>
    <property type="molecule type" value="Genomic_DNA"/>
</dbReference>
<reference evidence="1 2" key="1">
    <citation type="submission" date="2019-03" db="EMBL/GenBank/DDBJ databases">
        <title>First draft genome of Liparis tanakae, snailfish: a comprehensive survey of snailfish specific genes.</title>
        <authorList>
            <person name="Kim W."/>
            <person name="Song I."/>
            <person name="Jeong J.-H."/>
            <person name="Kim D."/>
            <person name="Kim S."/>
            <person name="Ryu S."/>
            <person name="Song J.Y."/>
            <person name="Lee S.K."/>
        </authorList>
    </citation>
    <scope>NUCLEOTIDE SEQUENCE [LARGE SCALE GENOMIC DNA]</scope>
    <source>
        <tissue evidence="1">Muscle</tissue>
    </source>
</reference>
<sequence>MASMAVKEQRPAVKRMKKGSSFFGYTDTSWNAGDQKGERSVQCSRFKAPSARFQCCRWKKAYATASLSPLFRMCSGGRIRLFISNKYCRRGKGKKHTPSGRYAVR</sequence>
<gene>
    <name evidence="1" type="ORF">EYF80_043981</name>
</gene>
<evidence type="ECO:0000313" key="1">
    <source>
        <dbReference type="EMBL" id="TNN45826.1"/>
    </source>
</evidence>
<organism evidence="1 2">
    <name type="scientific">Liparis tanakae</name>
    <name type="common">Tanaka's snailfish</name>
    <dbReference type="NCBI Taxonomy" id="230148"/>
    <lineage>
        <taxon>Eukaryota</taxon>
        <taxon>Metazoa</taxon>
        <taxon>Chordata</taxon>
        <taxon>Craniata</taxon>
        <taxon>Vertebrata</taxon>
        <taxon>Euteleostomi</taxon>
        <taxon>Actinopterygii</taxon>
        <taxon>Neopterygii</taxon>
        <taxon>Teleostei</taxon>
        <taxon>Neoteleostei</taxon>
        <taxon>Acanthomorphata</taxon>
        <taxon>Eupercaria</taxon>
        <taxon>Perciformes</taxon>
        <taxon>Cottioidei</taxon>
        <taxon>Cottales</taxon>
        <taxon>Liparidae</taxon>
        <taxon>Liparis</taxon>
    </lineage>
</organism>
<accession>A0A4Z2FX21</accession>